<dbReference type="Gramene" id="ERN05981">
    <property type="protein sequence ID" value="ERN05981"/>
    <property type="gene ID" value="AMTR_s00143p00030290"/>
</dbReference>
<dbReference type="EMBL" id="KI393946">
    <property type="protein sequence ID" value="ERN05981.1"/>
    <property type="molecule type" value="Genomic_DNA"/>
</dbReference>
<gene>
    <name evidence="1" type="ORF">AMTR_s00143p00030290</name>
</gene>
<evidence type="ECO:0000313" key="1">
    <source>
        <dbReference type="EMBL" id="ERN05981.1"/>
    </source>
</evidence>
<protein>
    <submittedName>
        <fullName evidence="1">Uncharacterized protein</fullName>
    </submittedName>
</protein>
<evidence type="ECO:0000313" key="2">
    <source>
        <dbReference type="Proteomes" id="UP000017836"/>
    </source>
</evidence>
<feature type="non-terminal residue" evidence="1">
    <location>
        <position position="109"/>
    </location>
</feature>
<dbReference type="HOGENOM" id="CLU_2190666_0_0_1"/>
<name>W1PEC2_AMBTC</name>
<dbReference type="AlphaFoldDB" id="W1PEC2"/>
<reference evidence="2" key="1">
    <citation type="journal article" date="2013" name="Science">
        <title>The Amborella genome and the evolution of flowering plants.</title>
        <authorList>
            <consortium name="Amborella Genome Project"/>
        </authorList>
    </citation>
    <scope>NUCLEOTIDE SEQUENCE [LARGE SCALE GENOMIC DNA]</scope>
</reference>
<sequence>MVLYLSWQSWRQETLGPLCPIQETCALPLLHGSGSWPTYLASCYTNSHRLSGFFSRRDYQFLTSHLRQRYARLRAKGWHLQVLGSRVDPSSFGREKHRQTELVVSGYFD</sequence>
<keyword evidence="2" id="KW-1185">Reference proteome</keyword>
<dbReference type="Proteomes" id="UP000017836">
    <property type="component" value="Unassembled WGS sequence"/>
</dbReference>
<organism evidence="1 2">
    <name type="scientific">Amborella trichopoda</name>
    <dbReference type="NCBI Taxonomy" id="13333"/>
    <lineage>
        <taxon>Eukaryota</taxon>
        <taxon>Viridiplantae</taxon>
        <taxon>Streptophyta</taxon>
        <taxon>Embryophyta</taxon>
        <taxon>Tracheophyta</taxon>
        <taxon>Spermatophyta</taxon>
        <taxon>Magnoliopsida</taxon>
        <taxon>Amborellales</taxon>
        <taxon>Amborellaceae</taxon>
        <taxon>Amborella</taxon>
    </lineage>
</organism>
<proteinExistence type="predicted"/>
<accession>W1PEC2</accession>